<dbReference type="RefSeq" id="WP_250197461.1">
    <property type="nucleotide sequence ID" value="NZ_CP097636.1"/>
</dbReference>
<dbReference type="Proteomes" id="UP001056201">
    <property type="component" value="Chromosome 2"/>
</dbReference>
<keyword evidence="1" id="KW-0238">DNA-binding</keyword>
<accession>A0ABY4S8A6</accession>
<dbReference type="SUPFAM" id="SSF89447">
    <property type="entry name" value="AbrB/MazE/MraZ-like"/>
    <property type="match status" value="1"/>
</dbReference>
<evidence type="ECO:0000313" key="1">
    <source>
        <dbReference type="EMBL" id="URI09229.1"/>
    </source>
</evidence>
<name>A0ABY4S8A6_AQUTE</name>
<gene>
    <name evidence="1" type="ORF">MW290_27065</name>
</gene>
<dbReference type="Gene3D" id="2.10.260.10">
    <property type="match status" value="1"/>
</dbReference>
<sequence length="74" mass="8257">MTALKLISIDDSLGVALPDDLLARLQRKAGDSVCLTEEQGRLTLRRASTLLDSQMSEARRLMQQRSDALRKLSE</sequence>
<dbReference type="InterPro" id="IPR037914">
    <property type="entry name" value="SpoVT-AbrB_sf"/>
</dbReference>
<protein>
    <submittedName>
        <fullName evidence="1">AbrB/MazE/SpoVT family DNA-binding domain-containing protein</fullName>
    </submittedName>
</protein>
<keyword evidence="2" id="KW-1185">Reference proteome</keyword>
<reference evidence="1" key="1">
    <citation type="submission" date="2022-05" db="EMBL/GenBank/DDBJ databases">
        <title>An RpoN-dependent PEP-CTERM gene is involved in floc formation of an Aquincola tertiaricarbonis strain.</title>
        <authorList>
            <person name="Qiu D."/>
            <person name="Xia M."/>
        </authorList>
    </citation>
    <scope>NUCLEOTIDE SEQUENCE</scope>
    <source>
        <strain evidence="1">RN12</strain>
    </source>
</reference>
<evidence type="ECO:0000313" key="2">
    <source>
        <dbReference type="Proteomes" id="UP001056201"/>
    </source>
</evidence>
<organism evidence="1 2">
    <name type="scientific">Aquincola tertiaricarbonis</name>
    <dbReference type="NCBI Taxonomy" id="391953"/>
    <lineage>
        <taxon>Bacteria</taxon>
        <taxon>Pseudomonadati</taxon>
        <taxon>Pseudomonadota</taxon>
        <taxon>Betaproteobacteria</taxon>
        <taxon>Burkholderiales</taxon>
        <taxon>Sphaerotilaceae</taxon>
        <taxon>Aquincola</taxon>
    </lineage>
</organism>
<dbReference type="EMBL" id="CP097636">
    <property type="protein sequence ID" value="URI09229.1"/>
    <property type="molecule type" value="Genomic_DNA"/>
</dbReference>
<proteinExistence type="predicted"/>
<dbReference type="GO" id="GO:0003677">
    <property type="term" value="F:DNA binding"/>
    <property type="evidence" value="ECO:0007669"/>
    <property type="project" value="UniProtKB-KW"/>
</dbReference>